<dbReference type="EMBL" id="ASPP01011870">
    <property type="protein sequence ID" value="ETO21185.1"/>
    <property type="molecule type" value="Genomic_DNA"/>
</dbReference>
<gene>
    <name evidence="2" type="ORF">RFI_16017</name>
</gene>
<keyword evidence="1" id="KW-0472">Membrane</keyword>
<evidence type="ECO:0000313" key="2">
    <source>
        <dbReference type="EMBL" id="ETO21185.1"/>
    </source>
</evidence>
<comment type="caution">
    <text evidence="2">The sequence shown here is derived from an EMBL/GenBank/DDBJ whole genome shotgun (WGS) entry which is preliminary data.</text>
</comment>
<reference evidence="2 3" key="1">
    <citation type="journal article" date="2013" name="Curr. Biol.">
        <title>The Genome of the Foraminiferan Reticulomyxa filosa.</title>
        <authorList>
            <person name="Glockner G."/>
            <person name="Hulsmann N."/>
            <person name="Schleicher M."/>
            <person name="Noegel A.A."/>
            <person name="Eichinger L."/>
            <person name="Gallinger C."/>
            <person name="Pawlowski J."/>
            <person name="Sierra R."/>
            <person name="Euteneuer U."/>
            <person name="Pillet L."/>
            <person name="Moustafa A."/>
            <person name="Platzer M."/>
            <person name="Groth M."/>
            <person name="Szafranski K."/>
            <person name="Schliwa M."/>
        </authorList>
    </citation>
    <scope>NUCLEOTIDE SEQUENCE [LARGE SCALE GENOMIC DNA]</scope>
</reference>
<protein>
    <submittedName>
        <fullName evidence="2">Uncharacterized protein</fullName>
    </submittedName>
</protein>
<evidence type="ECO:0000313" key="3">
    <source>
        <dbReference type="Proteomes" id="UP000023152"/>
    </source>
</evidence>
<evidence type="ECO:0000256" key="1">
    <source>
        <dbReference type="SAM" id="Phobius"/>
    </source>
</evidence>
<sequence length="333" mass="38613">MVKPAEGTASISAVDHTNYYCGVCCYWYKSTIAPLLRSFHFSSRFSVRAVPLKNLREYFRQLLLPRMWSSLRSKKKKIAIFIKNAESEKTNEHRCYVGKRENSFKFSHNIYIYNGNTSVFKIELNMYFFLCATACLKLVVETPKAMVASKGPVENEKATAKDKLLKNDRQRTLSIETYHFDYIDTSPSKTQEGVLPSCIPQKYHTYSSIYRLSTTLLFLSTLTFSLFFALIDYLTAPTRTKNEHVPCFEVMVANKMMQLLLILAACLIKKDDLIYEWKTKCRRDSQNIILWTKYVYIFFEVASLFDWMKGMSWSVNGCIRLLLLLCTKPIAIG</sequence>
<accession>X6N4G3</accession>
<organism evidence="2 3">
    <name type="scientific">Reticulomyxa filosa</name>
    <dbReference type="NCBI Taxonomy" id="46433"/>
    <lineage>
        <taxon>Eukaryota</taxon>
        <taxon>Sar</taxon>
        <taxon>Rhizaria</taxon>
        <taxon>Retaria</taxon>
        <taxon>Foraminifera</taxon>
        <taxon>Monothalamids</taxon>
        <taxon>Reticulomyxidae</taxon>
        <taxon>Reticulomyxa</taxon>
    </lineage>
</organism>
<feature type="transmembrane region" description="Helical" evidence="1">
    <location>
        <begin position="209"/>
        <end position="231"/>
    </location>
</feature>
<dbReference type="AlphaFoldDB" id="X6N4G3"/>
<keyword evidence="3" id="KW-1185">Reference proteome</keyword>
<proteinExistence type="predicted"/>
<keyword evidence="1" id="KW-1133">Transmembrane helix</keyword>
<keyword evidence="1" id="KW-0812">Transmembrane</keyword>
<name>X6N4G3_RETFI</name>
<dbReference type="Proteomes" id="UP000023152">
    <property type="component" value="Unassembled WGS sequence"/>
</dbReference>
<feature type="transmembrane region" description="Helical" evidence="1">
    <location>
        <begin position="288"/>
        <end position="305"/>
    </location>
</feature>
<feature type="transmembrane region" description="Helical" evidence="1">
    <location>
        <begin position="251"/>
        <end position="268"/>
    </location>
</feature>